<organism evidence="1 2">
    <name type="scientific">Streptomyces pseudovenezuelae</name>
    <dbReference type="NCBI Taxonomy" id="67350"/>
    <lineage>
        <taxon>Bacteria</taxon>
        <taxon>Bacillati</taxon>
        <taxon>Actinomycetota</taxon>
        <taxon>Actinomycetes</taxon>
        <taxon>Kitasatosporales</taxon>
        <taxon>Streptomycetaceae</taxon>
        <taxon>Streptomyces</taxon>
        <taxon>Streptomyces aurantiacus group</taxon>
    </lineage>
</organism>
<sequence>MIASSTLPPFCAQFMVQPLVSLSPRLAFLGDAGGGATGIEQDLRCLTPEVLNTLSVLVNQAKAVVDDIHHSIRVPKYEVVTALLEAAVAQADRVGRQAGKSPVSHQ</sequence>
<dbReference type="EMBL" id="CP109011">
    <property type="protein sequence ID" value="WUT48840.1"/>
    <property type="molecule type" value="Genomic_DNA"/>
</dbReference>
<evidence type="ECO:0000313" key="1">
    <source>
        <dbReference type="EMBL" id="WUT48840.1"/>
    </source>
</evidence>
<gene>
    <name evidence="1" type="ORF">OG929_44100</name>
</gene>
<dbReference type="Proteomes" id="UP001432168">
    <property type="component" value="Chromosome"/>
</dbReference>
<keyword evidence="2" id="KW-1185">Reference proteome</keyword>
<name>A0ABZ1XBL2_9ACTN</name>
<proteinExistence type="predicted"/>
<evidence type="ECO:0000313" key="2">
    <source>
        <dbReference type="Proteomes" id="UP001432168"/>
    </source>
</evidence>
<accession>A0ABZ1XBL2</accession>
<reference evidence="1" key="1">
    <citation type="submission" date="2022-10" db="EMBL/GenBank/DDBJ databases">
        <title>The complete genomes of actinobacterial strains from the NBC collection.</title>
        <authorList>
            <person name="Joergensen T.S."/>
            <person name="Alvarez Arevalo M."/>
            <person name="Sterndorff E.B."/>
            <person name="Faurdal D."/>
            <person name="Vuksanovic O."/>
            <person name="Mourched A.-S."/>
            <person name="Charusanti P."/>
            <person name="Shaw S."/>
            <person name="Blin K."/>
            <person name="Weber T."/>
        </authorList>
    </citation>
    <scope>NUCLEOTIDE SEQUENCE</scope>
    <source>
        <strain evidence="1">NBC_00686</strain>
    </source>
</reference>
<dbReference type="RefSeq" id="WP_329272381.1">
    <property type="nucleotide sequence ID" value="NZ_CP109011.1"/>
</dbReference>
<protein>
    <submittedName>
        <fullName evidence="1">Uncharacterized protein</fullName>
    </submittedName>
</protein>